<gene>
    <name evidence="2" type="ORF">R3L15_00635</name>
    <name evidence="1" type="ORF">R3L16_06760</name>
</gene>
<dbReference type="Proteomes" id="UP001368318">
    <property type="component" value="Chromosome"/>
</dbReference>
<dbReference type="RefSeq" id="WP_338732618.1">
    <property type="nucleotide sequence ID" value="NZ_CP136924.1"/>
</dbReference>
<protein>
    <submittedName>
        <fullName evidence="2">Uncharacterized protein</fullName>
    </submittedName>
</protein>
<sequence length="122" mass="14714">MAFHSNAHYYYFGTIYNNNNQLQFKDNQGVELWCKQVIKNLKDEETFQFHKMPNTKQALFENFHFKNSLDEKFQLENIENKIIIFIYNHSMGNIFFKDAKEIIAFSKSNPEFDYVILVTDFF</sequence>
<reference evidence="2 3" key="1">
    <citation type="submission" date="2023-10" db="EMBL/GenBank/DDBJ databases">
        <title>Culture-based analysis of two novel bacteria associated with mangrove crab gills.</title>
        <authorList>
            <person name="Yang X."/>
            <person name="Garuglieri E."/>
            <person name="Van Goethem M.W."/>
            <person name="Fusi M."/>
            <person name="Marasco R."/>
            <person name="Daffonchio D.G."/>
        </authorList>
    </citation>
    <scope>NUCLEOTIDE SEQUENCE</scope>
    <source>
        <strain evidence="2">UG2-1</strain>
        <strain evidence="1">UG2-2</strain>
        <strain evidence="3">UG2_2</strain>
    </source>
</reference>
<evidence type="ECO:0000313" key="1">
    <source>
        <dbReference type="EMBL" id="WXA04185.1"/>
    </source>
</evidence>
<dbReference type="EMBL" id="CP136925">
    <property type="protein sequence ID" value="WXA13396.1"/>
    <property type="molecule type" value="Genomic_DNA"/>
</dbReference>
<dbReference type="KEGG" id="mcaa:R3L15_00635"/>
<evidence type="ECO:0000313" key="2">
    <source>
        <dbReference type="EMBL" id="WXA13396.1"/>
    </source>
</evidence>
<name>A0AAU6P781_9FLAO</name>
<evidence type="ECO:0000313" key="3">
    <source>
        <dbReference type="Proteomes" id="UP001368318"/>
    </source>
</evidence>
<dbReference type="EMBL" id="CP136924">
    <property type="protein sequence ID" value="WXA04185.1"/>
    <property type="molecule type" value="Genomic_DNA"/>
</dbReference>
<proteinExistence type="predicted"/>
<accession>A0AAU6P781</accession>
<dbReference type="AlphaFoldDB" id="A0AAU6P781"/>
<keyword evidence="3" id="KW-1185">Reference proteome</keyword>
<organism evidence="2">
    <name type="scientific">Mangrovimonas cancribranchiae</name>
    <dbReference type="NCBI Taxonomy" id="3080055"/>
    <lineage>
        <taxon>Bacteria</taxon>
        <taxon>Pseudomonadati</taxon>
        <taxon>Bacteroidota</taxon>
        <taxon>Flavobacteriia</taxon>
        <taxon>Flavobacteriales</taxon>
        <taxon>Flavobacteriaceae</taxon>
        <taxon>Mangrovimonas</taxon>
    </lineage>
</organism>